<feature type="domain" description="M23ase beta-sheet core" evidence="3">
    <location>
        <begin position="287"/>
        <end position="380"/>
    </location>
</feature>
<proteinExistence type="predicted"/>
<keyword evidence="5" id="KW-1185">Reference proteome</keyword>
<dbReference type="FunFam" id="2.70.70.10:FF:000003">
    <property type="entry name" value="Murein hydrolase activator EnvC"/>
    <property type="match status" value="1"/>
</dbReference>
<feature type="chain" id="PRO_5005252112" evidence="2">
    <location>
        <begin position="35"/>
        <end position="387"/>
    </location>
</feature>
<evidence type="ECO:0000313" key="4">
    <source>
        <dbReference type="EMBL" id="KLV05683.1"/>
    </source>
</evidence>
<dbReference type="InterPro" id="IPR050570">
    <property type="entry name" value="Cell_wall_metabolism_enzyme"/>
</dbReference>
<dbReference type="PANTHER" id="PTHR21666">
    <property type="entry name" value="PEPTIDASE-RELATED"/>
    <property type="match status" value="1"/>
</dbReference>
<feature type="coiled-coil region" evidence="1">
    <location>
        <begin position="179"/>
        <end position="252"/>
    </location>
</feature>
<protein>
    <submittedName>
        <fullName evidence="4">Peptidase M23</fullName>
    </submittedName>
</protein>
<evidence type="ECO:0000256" key="2">
    <source>
        <dbReference type="SAM" id="SignalP"/>
    </source>
</evidence>
<dbReference type="Proteomes" id="UP000035909">
    <property type="component" value="Unassembled WGS sequence"/>
</dbReference>
<organism evidence="4 5">
    <name type="scientific">Photobacterium ganghwense</name>
    <dbReference type="NCBI Taxonomy" id="320778"/>
    <lineage>
        <taxon>Bacteria</taxon>
        <taxon>Pseudomonadati</taxon>
        <taxon>Pseudomonadota</taxon>
        <taxon>Gammaproteobacteria</taxon>
        <taxon>Vibrionales</taxon>
        <taxon>Vibrionaceae</taxon>
        <taxon>Photobacterium</taxon>
    </lineage>
</organism>
<dbReference type="InterPro" id="IPR016047">
    <property type="entry name" value="M23ase_b-sheet_dom"/>
</dbReference>
<dbReference type="Pfam" id="PF01551">
    <property type="entry name" value="Peptidase_M23"/>
    <property type="match status" value="1"/>
</dbReference>
<feature type="signal peptide" evidence="2">
    <location>
        <begin position="1"/>
        <end position="34"/>
    </location>
</feature>
<dbReference type="SUPFAM" id="SSF51261">
    <property type="entry name" value="Duplicated hybrid motif"/>
    <property type="match status" value="1"/>
</dbReference>
<evidence type="ECO:0000313" key="5">
    <source>
        <dbReference type="Proteomes" id="UP000035909"/>
    </source>
</evidence>
<comment type="caution">
    <text evidence="4">The sequence shown here is derived from an EMBL/GenBank/DDBJ whole genome shotgun (WGS) entry which is preliminary data.</text>
</comment>
<evidence type="ECO:0000259" key="3">
    <source>
        <dbReference type="Pfam" id="PF01551"/>
    </source>
</evidence>
<feature type="coiled-coil region" evidence="1">
    <location>
        <begin position="32"/>
        <end position="108"/>
    </location>
</feature>
<sequence>MREIIRNLHQSIRASALCTGALLCLAFAAPAAQANQNQLDGVKQEISRQQQQVSSQRQHIDQLQKDLRKQEVGIAETAKSIHRAESQIQSLNQSVRTLQTQMASLRQQQLGQQEMLKALMDAQYRQGQHSQLALLLSGENRDKLDRYTVYAERLSQARTQALDELAATTTELQLKQHTLRQQQEAQQTKLDELKKHQAKLESERRQRQSTVSKLKQQINTDNRYLAELKENEQRLIKEIARAKAAAEAARRRAPMNGLSQHKGKLPWPVSGRIVHAYGSPQQGELRWKGMVIGQNAGSQVKAIYPGKVVFADWLRGYGLMVVIDHGKGDMSFYGYNQALLKKVGDNVQANEAIALVGDSGGQEQSSLYFEIRRKGTPTNPRSWLGQP</sequence>
<dbReference type="Gene3D" id="6.10.250.3150">
    <property type="match status" value="1"/>
</dbReference>
<dbReference type="OrthoDB" id="9784703at2"/>
<gene>
    <name evidence="4" type="ORF">ABT57_20920</name>
</gene>
<keyword evidence="2" id="KW-0732">Signal</keyword>
<name>A0A0J1H1K2_9GAMM</name>
<dbReference type="PATRIC" id="fig|320778.3.peg.4497"/>
<dbReference type="GO" id="GO:0004222">
    <property type="term" value="F:metalloendopeptidase activity"/>
    <property type="evidence" value="ECO:0007669"/>
    <property type="project" value="TreeGrafter"/>
</dbReference>
<dbReference type="Gene3D" id="2.70.70.10">
    <property type="entry name" value="Glucose Permease (Domain IIA)"/>
    <property type="match status" value="1"/>
</dbReference>
<dbReference type="PANTHER" id="PTHR21666:SF270">
    <property type="entry name" value="MUREIN HYDROLASE ACTIVATOR ENVC"/>
    <property type="match status" value="1"/>
</dbReference>
<dbReference type="CDD" id="cd12797">
    <property type="entry name" value="M23_peptidase"/>
    <property type="match status" value="1"/>
</dbReference>
<accession>A0A0J1H1K2</accession>
<dbReference type="EMBL" id="LDOU01000024">
    <property type="protein sequence ID" value="KLV05683.1"/>
    <property type="molecule type" value="Genomic_DNA"/>
</dbReference>
<dbReference type="RefSeq" id="WP_047887205.1">
    <property type="nucleotide sequence ID" value="NZ_CP071325.1"/>
</dbReference>
<keyword evidence="1" id="KW-0175">Coiled coil</keyword>
<reference evidence="4 5" key="1">
    <citation type="submission" date="2015-05" db="EMBL/GenBank/DDBJ databases">
        <title>Photobacterium galathea sp. nov.</title>
        <authorList>
            <person name="Machado H."/>
            <person name="Gram L."/>
        </authorList>
    </citation>
    <scope>NUCLEOTIDE SEQUENCE [LARGE SCALE GENOMIC DNA]</scope>
    <source>
        <strain evidence="4 5">DSM 22954</strain>
    </source>
</reference>
<evidence type="ECO:0000256" key="1">
    <source>
        <dbReference type="SAM" id="Coils"/>
    </source>
</evidence>
<dbReference type="STRING" id="320778.ABT57_20920"/>
<dbReference type="AlphaFoldDB" id="A0A0J1H1K2"/>
<dbReference type="InterPro" id="IPR011055">
    <property type="entry name" value="Dup_hybrid_motif"/>
</dbReference>